<dbReference type="AlphaFoldDB" id="A0A1I5AEN3"/>
<reference evidence="1 2" key="1">
    <citation type="submission" date="2016-10" db="EMBL/GenBank/DDBJ databases">
        <authorList>
            <person name="de Groot N.N."/>
        </authorList>
    </citation>
    <scope>NUCLEOTIDE SEQUENCE [LARGE SCALE GENOMIC DNA]</scope>
    <source>
        <strain evidence="1 2">CGMCC 4.1877</strain>
    </source>
</reference>
<dbReference type="RefSeq" id="WP_093344725.1">
    <property type="nucleotide sequence ID" value="NZ_FOUY01000017.1"/>
</dbReference>
<dbReference type="InterPro" id="IPR052552">
    <property type="entry name" value="YeaO-like"/>
</dbReference>
<dbReference type="PANTHER" id="PTHR36849">
    <property type="entry name" value="CYTOPLASMIC PROTEIN-RELATED"/>
    <property type="match status" value="1"/>
</dbReference>
<proteinExistence type="predicted"/>
<dbReference type="Pfam" id="PF22752">
    <property type="entry name" value="DUF488-N3i"/>
    <property type="match status" value="1"/>
</dbReference>
<protein>
    <submittedName>
        <fullName evidence="1">Uncharacterized conserved protein YeaO, DUF488 family</fullName>
    </submittedName>
</protein>
<dbReference type="EMBL" id="FOUY01000017">
    <property type="protein sequence ID" value="SFN60840.1"/>
    <property type="molecule type" value="Genomic_DNA"/>
</dbReference>
<dbReference type="Proteomes" id="UP000199614">
    <property type="component" value="Unassembled WGS sequence"/>
</dbReference>
<evidence type="ECO:0000313" key="1">
    <source>
        <dbReference type="EMBL" id="SFN60840.1"/>
    </source>
</evidence>
<dbReference type="PANTHER" id="PTHR36849:SF1">
    <property type="entry name" value="CYTOPLASMIC PROTEIN"/>
    <property type="match status" value="1"/>
</dbReference>
<gene>
    <name evidence="1" type="ORF">SAMN05216207_1017121</name>
</gene>
<accession>A0A1I5AEN3</accession>
<sequence>MTVRVRRIYDPPEQGDGTRVLVDRVWPRGLRKADAPYDEWVKDVAPSTELRKWYGHDPDRFEEFRRRYRGELDGSSALDRLRELARDGDLTLLTATRSPEYSQARVLCELLDG</sequence>
<name>A0A1I5AEN3_PSUAM</name>
<evidence type="ECO:0000313" key="2">
    <source>
        <dbReference type="Proteomes" id="UP000199614"/>
    </source>
</evidence>
<organism evidence="1 2">
    <name type="scientific">Pseudonocardia ammonioxydans</name>
    <dbReference type="NCBI Taxonomy" id="260086"/>
    <lineage>
        <taxon>Bacteria</taxon>
        <taxon>Bacillati</taxon>
        <taxon>Actinomycetota</taxon>
        <taxon>Actinomycetes</taxon>
        <taxon>Pseudonocardiales</taxon>
        <taxon>Pseudonocardiaceae</taxon>
        <taxon>Pseudonocardia</taxon>
    </lineage>
</organism>
<dbReference type="OrthoDB" id="9790745at2"/>
<keyword evidence="2" id="KW-1185">Reference proteome</keyword>
<dbReference type="STRING" id="260086.SAMN05216207_1017121"/>